<keyword evidence="1" id="KW-1133">Transmembrane helix</keyword>
<dbReference type="STRING" id="1131935.PDENDC454_27033"/>
<keyword evidence="1" id="KW-0812">Transmembrane</keyword>
<keyword evidence="3" id="KW-0645">Protease</keyword>
<feature type="transmembrane region" description="Helical" evidence="1">
    <location>
        <begin position="55"/>
        <end position="77"/>
    </location>
</feature>
<dbReference type="GO" id="GO:0080120">
    <property type="term" value="P:CAAX-box protein maturation"/>
    <property type="evidence" value="ECO:0007669"/>
    <property type="project" value="UniProtKB-ARBA"/>
</dbReference>
<keyword evidence="1" id="KW-0472">Membrane</keyword>
<dbReference type="GO" id="GO:0006508">
    <property type="term" value="P:proteolysis"/>
    <property type="evidence" value="ECO:0007669"/>
    <property type="project" value="UniProtKB-KW"/>
</dbReference>
<feature type="transmembrane region" description="Helical" evidence="1">
    <location>
        <begin position="6"/>
        <end position="30"/>
    </location>
</feature>
<evidence type="ECO:0000313" key="4">
    <source>
        <dbReference type="Proteomes" id="UP000003900"/>
    </source>
</evidence>
<gene>
    <name evidence="3" type="ORF">PDENDC454_27033</name>
</gene>
<feature type="transmembrane region" description="Helical" evidence="1">
    <location>
        <begin position="154"/>
        <end position="174"/>
    </location>
</feature>
<feature type="transmembrane region" description="Helical" evidence="1">
    <location>
        <begin position="186"/>
        <end position="204"/>
    </location>
</feature>
<accession>H3SP96</accession>
<dbReference type="PATRIC" id="fig|1131935.3.peg.5591"/>
<organism evidence="3 4">
    <name type="scientific">Paenibacillus dendritiformis C454</name>
    <dbReference type="NCBI Taxonomy" id="1131935"/>
    <lineage>
        <taxon>Bacteria</taxon>
        <taxon>Bacillati</taxon>
        <taxon>Bacillota</taxon>
        <taxon>Bacilli</taxon>
        <taxon>Bacillales</taxon>
        <taxon>Paenibacillaceae</taxon>
        <taxon>Paenibacillus</taxon>
    </lineage>
</organism>
<dbReference type="Pfam" id="PF02517">
    <property type="entry name" value="Rce1-like"/>
    <property type="match status" value="1"/>
</dbReference>
<comment type="caution">
    <text evidence="3">The sequence shown here is derived from an EMBL/GenBank/DDBJ whole genome shotgun (WGS) entry which is preliminary data.</text>
</comment>
<reference evidence="3 4" key="1">
    <citation type="journal article" date="2012" name="J. Bacteriol.">
        <title>Genome Sequence of the Pattern-Forming Social Bacterium Paenibacillus dendritiformis C454 Chiral Morphotype.</title>
        <authorList>
            <person name="Sirota-Madi A."/>
            <person name="Olender T."/>
            <person name="Helman Y."/>
            <person name="Brainis I."/>
            <person name="Finkelshtein A."/>
            <person name="Roth D."/>
            <person name="Hagai E."/>
            <person name="Leshkowitz D."/>
            <person name="Brodsky L."/>
            <person name="Galatenko V."/>
            <person name="Nikolaev V."/>
            <person name="Gutnick D.L."/>
            <person name="Lancet D."/>
            <person name="Ben-Jacob E."/>
        </authorList>
    </citation>
    <scope>NUCLEOTIDE SEQUENCE [LARGE SCALE GENOMIC DNA]</scope>
    <source>
        <strain evidence="3 4">C454</strain>
    </source>
</reference>
<sequence>MNKMNIASIMVSAMLQVGLFTAIPFVWWLVTARRHQSFLRWLGWKRPVIEHKKRFYLQLLSIILLFTPVMLLLYVFVDSSDAAVSQFSGQGVSALVPVFFYSFIQTGLSEEIVFRGFLCKRLSAKTGFFAGNIIQASLFGLMHGALFYSSVPLYAAIALAIATGGMGWFMGWINEKKAGGSILPSWFIHGFANLASSFAAMANII</sequence>
<feature type="transmembrane region" description="Helical" evidence="1">
    <location>
        <begin position="129"/>
        <end position="148"/>
    </location>
</feature>
<evidence type="ECO:0000256" key="1">
    <source>
        <dbReference type="SAM" id="Phobius"/>
    </source>
</evidence>
<dbReference type="EMBL" id="AHKH01000179">
    <property type="protein sequence ID" value="EHQ59118.1"/>
    <property type="molecule type" value="Genomic_DNA"/>
</dbReference>
<keyword evidence="4" id="KW-1185">Reference proteome</keyword>
<proteinExistence type="predicted"/>
<evidence type="ECO:0000313" key="3">
    <source>
        <dbReference type="EMBL" id="EHQ59118.1"/>
    </source>
</evidence>
<keyword evidence="3" id="KW-0378">Hydrolase</keyword>
<dbReference type="RefSeq" id="WP_006679871.1">
    <property type="nucleotide sequence ID" value="NZ_AHKH01000179.1"/>
</dbReference>
<evidence type="ECO:0000259" key="2">
    <source>
        <dbReference type="Pfam" id="PF02517"/>
    </source>
</evidence>
<name>H3SP96_9BACL</name>
<feature type="domain" description="CAAX prenyl protease 2/Lysostaphin resistance protein A-like" evidence="2">
    <location>
        <begin position="95"/>
        <end position="194"/>
    </location>
</feature>
<protein>
    <submittedName>
        <fullName evidence="3">CAAX amino terminal protease</fullName>
    </submittedName>
</protein>
<dbReference type="GO" id="GO:0004175">
    <property type="term" value="F:endopeptidase activity"/>
    <property type="evidence" value="ECO:0007669"/>
    <property type="project" value="UniProtKB-ARBA"/>
</dbReference>
<dbReference type="InterPro" id="IPR003675">
    <property type="entry name" value="Rce1/LyrA-like_dom"/>
</dbReference>
<dbReference type="AlphaFoldDB" id="H3SP96"/>
<feature type="transmembrane region" description="Helical" evidence="1">
    <location>
        <begin position="89"/>
        <end position="108"/>
    </location>
</feature>
<dbReference type="Proteomes" id="UP000003900">
    <property type="component" value="Unassembled WGS sequence"/>
</dbReference>